<comment type="caution">
    <text evidence="1">The sequence shown here is derived from an EMBL/GenBank/DDBJ whole genome shotgun (WGS) entry which is preliminary data.</text>
</comment>
<dbReference type="EMBL" id="JAPHNI010000220">
    <property type="protein sequence ID" value="KAJ8113977.1"/>
    <property type="molecule type" value="Genomic_DNA"/>
</dbReference>
<evidence type="ECO:0000313" key="1">
    <source>
        <dbReference type="EMBL" id="KAJ8113977.1"/>
    </source>
</evidence>
<dbReference type="Proteomes" id="UP001153331">
    <property type="component" value="Unassembled WGS sequence"/>
</dbReference>
<evidence type="ECO:0000313" key="2">
    <source>
        <dbReference type="Proteomes" id="UP001153331"/>
    </source>
</evidence>
<reference evidence="1" key="1">
    <citation type="submission" date="2022-11" db="EMBL/GenBank/DDBJ databases">
        <title>Genome Sequence of Boeremia exigua.</title>
        <authorList>
            <person name="Buettner E."/>
        </authorList>
    </citation>
    <scope>NUCLEOTIDE SEQUENCE</scope>
    <source>
        <strain evidence="1">CU02</strain>
    </source>
</reference>
<accession>A0ACC2IFT0</accession>
<organism evidence="1 2">
    <name type="scientific">Boeremia exigua</name>
    <dbReference type="NCBI Taxonomy" id="749465"/>
    <lineage>
        <taxon>Eukaryota</taxon>
        <taxon>Fungi</taxon>
        <taxon>Dikarya</taxon>
        <taxon>Ascomycota</taxon>
        <taxon>Pezizomycotina</taxon>
        <taxon>Dothideomycetes</taxon>
        <taxon>Pleosporomycetidae</taxon>
        <taxon>Pleosporales</taxon>
        <taxon>Pleosporineae</taxon>
        <taxon>Didymellaceae</taxon>
        <taxon>Boeremia</taxon>
    </lineage>
</organism>
<name>A0ACC2IFT0_9PLEO</name>
<protein>
    <submittedName>
        <fullName evidence="1">Uncharacterized protein</fullName>
    </submittedName>
</protein>
<keyword evidence="2" id="KW-1185">Reference proteome</keyword>
<gene>
    <name evidence="1" type="ORF">OPT61_g4035</name>
</gene>
<proteinExistence type="predicted"/>
<sequence length="915" mass="102006">MSPQSVEVEPSAHDSEMQEEKKHALHNEAVDRQTAQYTAGAPIEIDAATNKRLFWKINRRILTIQLITYFCQSLDKGTLNFASIMGIKKDANLVGQEIGGLLAFVLGLATCVWSVCIGLFLPDNPMTAKCYTEDEKRLMIERVRHNETGIQNRQFKKPQFVEALTDPFVWCCVMLITVANLVIGGLGVFSNLIIREFGFSLLQTQLLNIAQGVWTIIVMVGSAQASQKSGQTCLTMILWTIPAVVGTVVILIVKPTPSNSGGMLIAFYCTQFFLAQGNMIISLVTRNVAGQTKKSTTMTMVFIGWAVGNLIAPQIFQEKDAPRYLPGFLVHIGVYAAYLCLVVVTRIVLMARNRRKDAEATQISHDLAFQDLTDVKNPNFLGAAYHGGRAALAPPVINAVAALQSMARLPVLVKHGQKRCYEGIEESDRRARDKVLTPPKDDEMGVVAGAYIEIDSNSDTSIEGINPIPFFDVSVELKIWGVAARGLRLRSPPTNFPEYTKPGETDYVYRDLEFWTSGFFPGSLHLLLERKTKFGHVLKDISAGSPGFHGLQLEFACKYWTENLHQNAHLRDTHDLGFMIMPWAKVAHEINHDLRALETIKTAAKSLLSRYNEKIGFIRSWDKCITKKYNFHDTDSDFMVIIVSLDSLSMPLFAADCNQDNMMNLDLLFYAASKTGDERMYAAAVSHARMTARTHIRQDGSTTHLVVLDTKDGTTKYRLTNQGYSHTSCWARGQSWAIAGFAQTYNWTRDVTFLEVACRCADYFMSRLPESGIVLWDFDAPVLQSGSQPSDVSAAMIASYGMLLIHQALLAREKSSSYLQYAMILIRAVCAHHINPPATLVSHETVVETVEHGKSVEQSSDVEMGEGDTILKGATINNYEFAPRRWADHGLVYADYYFLLVGNKLLELGFVLNQH</sequence>